<feature type="compositionally biased region" description="Basic and acidic residues" evidence="2">
    <location>
        <begin position="399"/>
        <end position="408"/>
    </location>
</feature>
<dbReference type="Pfam" id="PF00982">
    <property type="entry name" value="Glyco_transf_20"/>
    <property type="match status" value="1"/>
</dbReference>
<feature type="region of interest" description="Disordered" evidence="2">
    <location>
        <begin position="924"/>
        <end position="1022"/>
    </location>
</feature>
<feature type="compositionally biased region" description="Low complexity" evidence="2">
    <location>
        <begin position="1038"/>
        <end position="1055"/>
    </location>
</feature>
<evidence type="ECO:0000313" key="3">
    <source>
        <dbReference type="EMBL" id="OSX81421.1"/>
    </source>
</evidence>
<dbReference type="Proteomes" id="UP000218209">
    <property type="component" value="Unassembled WGS sequence"/>
</dbReference>
<dbReference type="Gene3D" id="3.40.50.1000">
    <property type="entry name" value="HAD superfamily/HAD-like"/>
    <property type="match status" value="2"/>
</dbReference>
<evidence type="ECO:0000256" key="1">
    <source>
        <dbReference type="ARBA" id="ARBA00005409"/>
    </source>
</evidence>
<feature type="compositionally biased region" description="Gly residues" evidence="2">
    <location>
        <begin position="952"/>
        <end position="964"/>
    </location>
</feature>
<dbReference type="Pfam" id="PF02358">
    <property type="entry name" value="Trehalose_PPase"/>
    <property type="match status" value="2"/>
</dbReference>
<feature type="region of interest" description="Disordered" evidence="2">
    <location>
        <begin position="287"/>
        <end position="333"/>
    </location>
</feature>
<evidence type="ECO:0000256" key="2">
    <source>
        <dbReference type="SAM" id="MobiDB-lite"/>
    </source>
</evidence>
<dbReference type="SUPFAM" id="SSF53756">
    <property type="entry name" value="UDP-Glycosyltransferase/glycogen phosphorylase"/>
    <property type="match status" value="1"/>
</dbReference>
<evidence type="ECO:0000313" key="4">
    <source>
        <dbReference type="Proteomes" id="UP000218209"/>
    </source>
</evidence>
<dbReference type="InterPro" id="IPR023214">
    <property type="entry name" value="HAD_sf"/>
</dbReference>
<gene>
    <name evidence="3" type="ORF">BU14_0021s0026</name>
</gene>
<comment type="similarity">
    <text evidence="1">In the N-terminal section; belongs to the glycosyltransferase 20 family.</text>
</comment>
<feature type="region of interest" description="Disordered" evidence="2">
    <location>
        <begin position="1037"/>
        <end position="1196"/>
    </location>
</feature>
<dbReference type="PANTHER" id="PTHR10788:SF106">
    <property type="entry name" value="BCDNA.GH08860"/>
    <property type="match status" value="1"/>
</dbReference>
<feature type="compositionally biased region" description="Gly residues" evidence="2">
    <location>
        <begin position="1153"/>
        <end position="1165"/>
    </location>
</feature>
<reference evidence="3 4" key="1">
    <citation type="submission" date="2017-03" db="EMBL/GenBank/DDBJ databases">
        <title>WGS assembly of Porphyra umbilicalis.</title>
        <authorList>
            <person name="Brawley S.H."/>
            <person name="Blouin N.A."/>
            <person name="Ficko-Blean E."/>
            <person name="Wheeler G.L."/>
            <person name="Lohr M."/>
            <person name="Goodson H.V."/>
            <person name="Jenkins J.W."/>
            <person name="Blaby-Haas C.E."/>
            <person name="Helliwell K.E."/>
            <person name="Chan C."/>
            <person name="Marriage T."/>
            <person name="Bhattacharya D."/>
            <person name="Klein A.S."/>
            <person name="Badis Y."/>
            <person name="Brodie J."/>
            <person name="Cao Y."/>
            <person name="Collen J."/>
            <person name="Dittami S.M."/>
            <person name="Gachon C.M."/>
            <person name="Green B.R."/>
            <person name="Karpowicz S."/>
            <person name="Kim J.W."/>
            <person name="Kudahl U."/>
            <person name="Lin S."/>
            <person name="Michel G."/>
            <person name="Mittag M."/>
            <person name="Olson B.J."/>
            <person name="Pangilinan J."/>
            <person name="Peng Y."/>
            <person name="Qiu H."/>
            <person name="Shu S."/>
            <person name="Singer J.T."/>
            <person name="Smith A.G."/>
            <person name="Sprecher B.N."/>
            <person name="Wagner V."/>
            <person name="Wang W."/>
            <person name="Wang Z.-Y."/>
            <person name="Yan J."/>
            <person name="Yarish C."/>
            <person name="Zoeuner-Riek S."/>
            <person name="Zhuang Y."/>
            <person name="Zou Y."/>
            <person name="Lindquist E.A."/>
            <person name="Grimwood J."/>
            <person name="Barry K."/>
            <person name="Rokhsar D.S."/>
            <person name="Schmutz J."/>
            <person name="Stiller J.W."/>
            <person name="Grossman A.R."/>
            <person name="Prochnik S.E."/>
        </authorList>
    </citation>
    <scope>NUCLEOTIDE SEQUENCE [LARGE SCALE GENOMIC DNA]</scope>
    <source>
        <strain evidence="3">4086291</strain>
    </source>
</reference>
<feature type="compositionally biased region" description="Pro residues" evidence="2">
    <location>
        <begin position="934"/>
        <end position="951"/>
    </location>
</feature>
<accession>A0A1X6PKL1</accession>
<dbReference type="EMBL" id="KV918762">
    <property type="protein sequence ID" value="OSX81421.1"/>
    <property type="molecule type" value="Genomic_DNA"/>
</dbReference>
<dbReference type="PANTHER" id="PTHR10788">
    <property type="entry name" value="TREHALOSE-6-PHOSPHATE SYNTHASE"/>
    <property type="match status" value="1"/>
</dbReference>
<feature type="compositionally biased region" description="Polar residues" evidence="2">
    <location>
        <begin position="1056"/>
        <end position="1065"/>
    </location>
</feature>
<dbReference type="InterPro" id="IPR001830">
    <property type="entry name" value="Glyco_trans_20"/>
</dbReference>
<dbReference type="OrthoDB" id="1130at2759"/>
<proteinExistence type="inferred from homology"/>
<dbReference type="GO" id="GO:0003825">
    <property type="term" value="F:alpha,alpha-trehalose-phosphate synthase (UDP-forming) activity"/>
    <property type="evidence" value="ECO:0007669"/>
    <property type="project" value="TreeGrafter"/>
</dbReference>
<dbReference type="InterPro" id="IPR003337">
    <property type="entry name" value="Trehalose_PPase"/>
</dbReference>
<dbReference type="GO" id="GO:0005992">
    <property type="term" value="P:trehalose biosynthetic process"/>
    <property type="evidence" value="ECO:0007669"/>
    <property type="project" value="InterPro"/>
</dbReference>
<dbReference type="Gene3D" id="3.40.50.2000">
    <property type="entry name" value="Glycogen Phosphorylase B"/>
    <property type="match status" value="2"/>
</dbReference>
<organism evidence="3 4">
    <name type="scientific">Porphyra umbilicalis</name>
    <name type="common">Purple laver</name>
    <name type="synonym">Red alga</name>
    <dbReference type="NCBI Taxonomy" id="2786"/>
    <lineage>
        <taxon>Eukaryota</taxon>
        <taxon>Rhodophyta</taxon>
        <taxon>Bangiophyceae</taxon>
        <taxon>Bangiales</taxon>
        <taxon>Bangiaceae</taxon>
        <taxon>Porphyra</taxon>
    </lineage>
</organism>
<keyword evidence="4" id="KW-1185">Reference proteome</keyword>
<dbReference type="CDD" id="cd03788">
    <property type="entry name" value="GT20_TPS"/>
    <property type="match status" value="1"/>
</dbReference>
<name>A0A1X6PKL1_PORUM</name>
<protein>
    <submittedName>
        <fullName evidence="3">Uncharacterized protein</fullName>
    </submittedName>
</protein>
<feature type="compositionally biased region" description="Gly residues" evidence="2">
    <location>
        <begin position="303"/>
        <end position="333"/>
    </location>
</feature>
<dbReference type="SUPFAM" id="SSF56784">
    <property type="entry name" value="HAD-like"/>
    <property type="match status" value="2"/>
</dbReference>
<feature type="compositionally biased region" description="Gly residues" evidence="2">
    <location>
        <begin position="1083"/>
        <end position="1116"/>
    </location>
</feature>
<sequence length="1448" mass="150017">MFLVDVTHVPRLDRASLPPSRCRAGLPALFTSRSRTPLRVLIMSLVDALGDVLQPDGTAQSTLVPMTLTDMERQERLIIGQMQDLRKKLDDARIRSGVKRSRRPKRRGAALSSDGISGEIAIHDLLSPGALAASAGPAAAAAAAAACARPPLVPGSASGRPSAAAATAAAAGAAAAVGGGSGGSGGGGGGCGGPAGLSAAMGAPPAGSFLSFAPSGRADDSAFFLPAPSYDRPGRQRIVSVSLRLPSKADRQSARQQLFDSGLPPKGMFVLERTADVPFVWVGLLPSTEDGGGRSRGGDGHHGNGGRGNGRGGVGVGGGGGGGGGADSSGGSGGGVGGGGGGCYGGGWHRGGGSGGGGFDPDDSVSHSFNPWSGEPSICGRRPRGGGGSSGRRLPRGSRGKDPAERSRHVAVTLPSSLEAPFHAFCEETLWRLLHYDYGSLGNGGSGGVDTRDWDAYQAVNRRFAEAVTEVYEEGDLVWVHNYHLLLLPAMLRRRLWYAKIGFFLYTPFPSSEIFRLLPQRSEVLRGVLGADLAGFHTYDYSKQFLASCARLLGLEGSPKGIQVEPGGGHVCEIGIYPPGIDVAGLKAHVVSKAVRARVLELRDRFADRAVVVSVERLDDAFAGIPLTLLAFESLLHKYPEYVTSAVLVLVATIPRHPRQLSSYRALASQINTSVGRINSTYGSIGSSPVHFINAELPQDELYALLSVGSVCVVSSIRDGMSLVPYEWAICQHAGNRGPLILSEFAAAAHSFSTARHVNPWDVDDLRDKLAACLTMPAIDKRSRDEAAYRFVTTHTAQLWGLNFLEDLEEIEPVRARLVATPHLDEAALSDSLRSSTKRKLFVLDYDGTLIPFHPLWQLAAPPPTVTDFVTNLVSQPDVEVIILSGRDRAKLSAWFPDSRVGLAAEHGHFLRLPNETEWQVLPRGYSANTSGPPSTPAPVPPAAPPLPPPMGGGSSPAGAGAGEGVPDALVTPLSPLSTAPERLSMAPAEPPAAAGDCGGREDGIDGGGPPAAAAATDRGDGGVDAFPLRFAASTRPSACDGAAHGASASSSTAGNEQRASILSTDGSVGSGSSSGIGDDSGSVGGVDGGGGGGSRVVGGGRGGGVEGGSDRGGGCRVPNRSSSVGARPDSGNASPEDGICRWGHGEPEAPSGGSGGGGFGGGGGAPPPPPSPLSSVAITNTPAPPGPLSPILGGTTTSTGHIAAWKSAVLPVMRHFVERTPGAVMEEGEATVTWHYYDADVDFGRWQARDLQKHLESFLLQHLSVEVVSGERPGKWIKVRPSGVDKAGAVQRALELSGARFDWAIVAGDDRSDEPMYELLRNERKLGELGFRGRALSVRVGLGIQTAADYVVDSSTRLMTVIDSVLFEEEGDRGVPDERDFLSNPLDDGWGGAGFEGGARRARTIFLAGGPEPRLQLMQYCGECGGRPRRVGGDRCSARGKRGGKCR</sequence>
<dbReference type="InterPro" id="IPR036412">
    <property type="entry name" value="HAD-like_sf"/>
</dbReference>
<feature type="region of interest" description="Disordered" evidence="2">
    <location>
        <begin position="354"/>
        <end position="408"/>
    </location>
</feature>
<feature type="compositionally biased region" description="Basic and acidic residues" evidence="2">
    <location>
        <begin position="291"/>
        <end position="302"/>
    </location>
</feature>
<dbReference type="Gene3D" id="3.30.70.1020">
    <property type="entry name" value="Trehalose-6-phosphate phosphatase related protein, domain 2"/>
    <property type="match status" value="1"/>
</dbReference>